<accession>A0A167WM60</accession>
<evidence type="ECO:0000313" key="2">
    <source>
        <dbReference type="EMBL" id="KZZ89032.1"/>
    </source>
</evidence>
<comment type="caution">
    <text evidence="2">The sequence shown here is derived from an EMBL/GenBank/DDBJ whole genome shotgun (WGS) entry which is preliminary data.</text>
</comment>
<dbReference type="Proteomes" id="UP000242877">
    <property type="component" value="Unassembled WGS sequence"/>
</dbReference>
<evidence type="ECO:0000313" key="3">
    <source>
        <dbReference type="Proteomes" id="UP000242877"/>
    </source>
</evidence>
<dbReference type="EMBL" id="AZGZ01000022">
    <property type="protein sequence ID" value="KZZ89032.1"/>
    <property type="molecule type" value="Genomic_DNA"/>
</dbReference>
<feature type="compositionally biased region" description="Polar residues" evidence="1">
    <location>
        <begin position="38"/>
        <end position="65"/>
    </location>
</feature>
<dbReference type="VEuPathDB" id="FungiDB:AAP_04517"/>
<keyword evidence="3" id="KW-1185">Reference proteome</keyword>
<dbReference type="AlphaFoldDB" id="A0A167WM60"/>
<feature type="compositionally biased region" description="Low complexity" evidence="1">
    <location>
        <begin position="70"/>
        <end position="84"/>
    </location>
</feature>
<protein>
    <submittedName>
        <fullName evidence="2">Uncharacterized protein</fullName>
    </submittedName>
</protein>
<feature type="region of interest" description="Disordered" evidence="1">
    <location>
        <begin position="35"/>
        <end position="95"/>
    </location>
</feature>
<dbReference type="OrthoDB" id="5538558at2759"/>
<organism evidence="2 3">
    <name type="scientific">Ascosphaera apis ARSEF 7405</name>
    <dbReference type="NCBI Taxonomy" id="392613"/>
    <lineage>
        <taxon>Eukaryota</taxon>
        <taxon>Fungi</taxon>
        <taxon>Dikarya</taxon>
        <taxon>Ascomycota</taxon>
        <taxon>Pezizomycotina</taxon>
        <taxon>Eurotiomycetes</taxon>
        <taxon>Eurotiomycetidae</taxon>
        <taxon>Onygenales</taxon>
        <taxon>Ascosphaeraceae</taxon>
        <taxon>Ascosphaera</taxon>
    </lineage>
</organism>
<evidence type="ECO:0000256" key="1">
    <source>
        <dbReference type="SAM" id="MobiDB-lite"/>
    </source>
</evidence>
<sequence length="199" mass="21613">MSPRAWAVTPGYLQPMTWPDRITVYSKLTVNPYDHDNNAFSGADSDSNSMNSDLQIGSMRSNEPLTSLGPASSSSSSASSSSPSPSAPAPAPSSLSSFTSDILILSEKRQRAAARISEENTVYDYTQAAKVQALPPFMLGVFRKIWDLQGEARVTWRRKAEAIEREVRLLELEVWDREDAVEEMGSADIGIGCSSSSSS</sequence>
<reference evidence="2 3" key="1">
    <citation type="journal article" date="2016" name="Genome Biol. Evol.">
        <title>Divergent and convergent evolution of fungal pathogenicity.</title>
        <authorList>
            <person name="Shang Y."/>
            <person name="Xiao G."/>
            <person name="Zheng P."/>
            <person name="Cen K."/>
            <person name="Zhan S."/>
            <person name="Wang C."/>
        </authorList>
    </citation>
    <scope>NUCLEOTIDE SEQUENCE [LARGE SCALE GENOMIC DNA]</scope>
    <source>
        <strain evidence="2 3">ARSEF 7405</strain>
    </source>
</reference>
<name>A0A167WM60_9EURO</name>
<gene>
    <name evidence="2" type="ORF">AAP_04517</name>
</gene>
<proteinExistence type="predicted"/>